<evidence type="ECO:0000313" key="4">
    <source>
        <dbReference type="Proteomes" id="UP000054166"/>
    </source>
</evidence>
<dbReference type="EMBL" id="KN832971">
    <property type="protein sequence ID" value="KIM91698.1"/>
    <property type="molecule type" value="Genomic_DNA"/>
</dbReference>
<reference evidence="4" key="2">
    <citation type="submission" date="2015-01" db="EMBL/GenBank/DDBJ databases">
        <title>Evolutionary Origins and Diversification of the Mycorrhizal Mutualists.</title>
        <authorList>
            <consortium name="DOE Joint Genome Institute"/>
            <consortium name="Mycorrhizal Genomics Consortium"/>
            <person name="Kohler A."/>
            <person name="Kuo A."/>
            <person name="Nagy L.G."/>
            <person name="Floudas D."/>
            <person name="Copeland A."/>
            <person name="Barry K.W."/>
            <person name="Cichocki N."/>
            <person name="Veneault-Fourrey C."/>
            <person name="LaButti K."/>
            <person name="Lindquist E.A."/>
            <person name="Lipzen A."/>
            <person name="Lundell T."/>
            <person name="Morin E."/>
            <person name="Murat C."/>
            <person name="Riley R."/>
            <person name="Ohm R."/>
            <person name="Sun H."/>
            <person name="Tunlid A."/>
            <person name="Henrissat B."/>
            <person name="Grigoriev I.V."/>
            <person name="Hibbett D.S."/>
            <person name="Martin F."/>
        </authorList>
    </citation>
    <scope>NUCLEOTIDE SEQUENCE [LARGE SCALE GENOMIC DNA]</scope>
    <source>
        <strain evidence="4">F 1598</strain>
    </source>
</reference>
<feature type="compositionally biased region" description="Polar residues" evidence="2">
    <location>
        <begin position="289"/>
        <end position="303"/>
    </location>
</feature>
<gene>
    <name evidence="3" type="ORF">PILCRDRAFT_137404</name>
</gene>
<evidence type="ECO:0000313" key="3">
    <source>
        <dbReference type="EMBL" id="KIM91698.1"/>
    </source>
</evidence>
<feature type="region of interest" description="Disordered" evidence="2">
    <location>
        <begin position="271"/>
        <end position="303"/>
    </location>
</feature>
<accession>A0A0C3BYS5</accession>
<sequence length="386" mass="42021">MSHFLIENDFRNSSLLRVESKTSLATTTPLLPPVAEEDESAYEVGFGASVNVEDNRPPHTPAPSLRRIVGCGDLKKARGSATSIPDSQAAEPNDQAIAANVCASNPSPISLALGSPSGVADSLSTELPPPADVPQGSCHPEASHLIASTNDDHFSGDDSYEATSTPPLSSHHSQESFELDMHVLNLTIQMDQALEEIYDLEAQLHETKALLRKTIADRTDEVEVLLRQIGQMRQDLQNCSQEQRRLERENKVLRDTLHTYNSNGSPYTLRDKYIWPPKPPKPEYDGESAISSTTPTPQLSCGSTSLPPTPLVHKAPSIKAYNPDNELDGLEVDLGDIKQISLLFDDPPSLDAHATDKHPPMLDRDADASPKSPSQIPGCNIERIVH</sequence>
<proteinExistence type="predicted"/>
<feature type="compositionally biased region" description="Basic and acidic residues" evidence="2">
    <location>
        <begin position="353"/>
        <end position="368"/>
    </location>
</feature>
<protein>
    <submittedName>
        <fullName evidence="3">Uncharacterized protein</fullName>
    </submittedName>
</protein>
<keyword evidence="1" id="KW-0175">Coiled coil</keyword>
<keyword evidence="4" id="KW-1185">Reference proteome</keyword>
<feature type="coiled-coil region" evidence="1">
    <location>
        <begin position="183"/>
        <end position="263"/>
    </location>
</feature>
<organism evidence="3 4">
    <name type="scientific">Piloderma croceum (strain F 1598)</name>
    <dbReference type="NCBI Taxonomy" id="765440"/>
    <lineage>
        <taxon>Eukaryota</taxon>
        <taxon>Fungi</taxon>
        <taxon>Dikarya</taxon>
        <taxon>Basidiomycota</taxon>
        <taxon>Agaricomycotina</taxon>
        <taxon>Agaricomycetes</taxon>
        <taxon>Agaricomycetidae</taxon>
        <taxon>Atheliales</taxon>
        <taxon>Atheliaceae</taxon>
        <taxon>Piloderma</taxon>
    </lineage>
</organism>
<feature type="compositionally biased region" description="Polar residues" evidence="2">
    <location>
        <begin position="161"/>
        <end position="171"/>
    </location>
</feature>
<feature type="region of interest" description="Disordered" evidence="2">
    <location>
        <begin position="116"/>
        <end position="174"/>
    </location>
</feature>
<name>A0A0C3BYS5_PILCF</name>
<dbReference type="Proteomes" id="UP000054166">
    <property type="component" value="Unassembled WGS sequence"/>
</dbReference>
<evidence type="ECO:0000256" key="1">
    <source>
        <dbReference type="SAM" id="Coils"/>
    </source>
</evidence>
<feature type="region of interest" description="Disordered" evidence="2">
    <location>
        <begin position="346"/>
        <end position="386"/>
    </location>
</feature>
<reference evidence="3 4" key="1">
    <citation type="submission" date="2014-04" db="EMBL/GenBank/DDBJ databases">
        <authorList>
            <consortium name="DOE Joint Genome Institute"/>
            <person name="Kuo A."/>
            <person name="Tarkka M."/>
            <person name="Buscot F."/>
            <person name="Kohler A."/>
            <person name="Nagy L.G."/>
            <person name="Floudas D."/>
            <person name="Copeland A."/>
            <person name="Barry K.W."/>
            <person name="Cichocki N."/>
            <person name="Veneault-Fourrey C."/>
            <person name="LaButti K."/>
            <person name="Lindquist E.A."/>
            <person name="Lipzen A."/>
            <person name="Lundell T."/>
            <person name="Morin E."/>
            <person name="Murat C."/>
            <person name="Sun H."/>
            <person name="Tunlid A."/>
            <person name="Henrissat B."/>
            <person name="Grigoriev I.V."/>
            <person name="Hibbett D.S."/>
            <person name="Martin F."/>
            <person name="Nordberg H.P."/>
            <person name="Cantor M.N."/>
            <person name="Hua S.X."/>
        </authorList>
    </citation>
    <scope>NUCLEOTIDE SEQUENCE [LARGE SCALE GENOMIC DNA]</scope>
    <source>
        <strain evidence="3 4">F 1598</strain>
    </source>
</reference>
<dbReference type="AlphaFoldDB" id="A0A0C3BYS5"/>
<dbReference type="InParanoid" id="A0A0C3BYS5"/>
<dbReference type="HOGENOM" id="CLU_715932_0_0_1"/>
<evidence type="ECO:0000256" key="2">
    <source>
        <dbReference type="SAM" id="MobiDB-lite"/>
    </source>
</evidence>